<evidence type="ECO:0000256" key="2">
    <source>
        <dbReference type="SAM" id="MobiDB-lite"/>
    </source>
</evidence>
<evidence type="ECO:0000313" key="4">
    <source>
        <dbReference type="EMBL" id="CAG8605002.1"/>
    </source>
</evidence>
<evidence type="ECO:0000256" key="1">
    <source>
        <dbReference type="ARBA" id="ARBA00006019"/>
    </source>
</evidence>
<feature type="non-terminal residue" evidence="4">
    <location>
        <position position="612"/>
    </location>
</feature>
<dbReference type="SUPFAM" id="SSF48576">
    <property type="entry name" value="Terpenoid synthases"/>
    <property type="match status" value="1"/>
</dbReference>
<gene>
    <name evidence="4" type="ORF">DEBURN_LOCUS9705</name>
</gene>
<dbReference type="Gene3D" id="1.10.600.10">
    <property type="entry name" value="Farnesyl Diphosphate Synthase"/>
    <property type="match status" value="1"/>
</dbReference>
<protein>
    <submittedName>
        <fullName evidence="4">9040_t:CDS:1</fullName>
    </submittedName>
</protein>
<comment type="caution">
    <text evidence="4">The sequence shown here is derived from an EMBL/GenBank/DDBJ whole genome shotgun (WGS) entry which is preliminary data.</text>
</comment>
<proteinExistence type="inferred from homology"/>
<feature type="domain" description="Cullin N-terminal" evidence="3">
    <location>
        <begin position="64"/>
        <end position="175"/>
    </location>
</feature>
<accession>A0A9N9GIR2</accession>
<dbReference type="Pfam" id="PF00888">
    <property type="entry name" value="Cullin"/>
    <property type="match status" value="1"/>
</dbReference>
<evidence type="ECO:0000313" key="5">
    <source>
        <dbReference type="Proteomes" id="UP000789706"/>
    </source>
</evidence>
<feature type="region of interest" description="Disordered" evidence="2">
    <location>
        <begin position="300"/>
        <end position="341"/>
    </location>
</feature>
<organism evidence="4 5">
    <name type="scientific">Diversispora eburnea</name>
    <dbReference type="NCBI Taxonomy" id="1213867"/>
    <lineage>
        <taxon>Eukaryota</taxon>
        <taxon>Fungi</taxon>
        <taxon>Fungi incertae sedis</taxon>
        <taxon>Mucoromycota</taxon>
        <taxon>Glomeromycotina</taxon>
        <taxon>Glomeromycetes</taxon>
        <taxon>Diversisporales</taxon>
        <taxon>Diversisporaceae</taxon>
        <taxon>Diversispora</taxon>
    </lineage>
</organism>
<dbReference type="GO" id="GO:0019901">
    <property type="term" value="F:protein kinase binding"/>
    <property type="evidence" value="ECO:0007669"/>
    <property type="project" value="TreeGrafter"/>
</dbReference>
<dbReference type="GO" id="GO:0006511">
    <property type="term" value="P:ubiquitin-dependent protein catabolic process"/>
    <property type="evidence" value="ECO:0007669"/>
    <property type="project" value="InterPro"/>
</dbReference>
<sequence length="612" mass="71032">LFYTILKQMDVYMSESGDTQRSNTSTSISSSFGINPEYIYESTFWPKILCFVRSALQVDLQIERPLHSFSHEELYRSIYWMCWQGFQKRLYSDINLLIEETLNILGNQLENNQQIESWIENFRQICVNHAKAIDILGSVFAYLDKTYLQYTLRSNLRSLLVDRFQHLITDKSEMRIIFLFSMILDNPGMFDLNIVVEILKALYKINPVNIYLNPSLFQNFIKDMKIPNNFNDFRVRHVTLETKYQLEKLKSEGWQPGFSRLKRPLTMIELNEDEIQGIQQGKREIAEQINQSKKKYTTIANRTEQSQPPVESESELSSSPQRAIDSEDESSSSVGSDENDECEPAIKYCSDLVRKYDAENYLCSFFYPKPLQKVHLGMRAFNLELVMIRENVSNPQLGKVRIQFWRETIDNVFKGKPPHQPIAQVLANSLEICKLSPIFFKRILDERDANLNDPTYFTTKDLETYGENTASCLLYLHLESLNVKDIQSDHAASHIGKAIGIVTILRAFPYLVSKRRMMLPVNILAKYNISQEEIFQSGSVKGLNDVIFEIATLANDHLLTARTFLKDISKQALPALLSAVPCDLYLKKLEKYNFNIFEPKLNRKDWKLPIKL</sequence>
<dbReference type="Gene3D" id="1.20.1310.10">
    <property type="entry name" value="Cullin Repeats"/>
    <property type="match status" value="1"/>
</dbReference>
<name>A0A9N9GIR2_9GLOM</name>
<comment type="similarity">
    <text evidence="1">Belongs to the cullin family.</text>
</comment>
<dbReference type="InterPro" id="IPR008949">
    <property type="entry name" value="Isoprenoid_synthase_dom_sf"/>
</dbReference>
<dbReference type="InterPro" id="IPR042652">
    <property type="entry name" value="CACUL1"/>
</dbReference>
<dbReference type="GO" id="GO:0031625">
    <property type="term" value="F:ubiquitin protein ligase binding"/>
    <property type="evidence" value="ECO:0007669"/>
    <property type="project" value="InterPro"/>
</dbReference>
<evidence type="ECO:0000259" key="3">
    <source>
        <dbReference type="Pfam" id="PF00888"/>
    </source>
</evidence>
<feature type="compositionally biased region" description="Low complexity" evidence="2">
    <location>
        <begin position="304"/>
        <end position="321"/>
    </location>
</feature>
<dbReference type="GO" id="GO:0000082">
    <property type="term" value="P:G1/S transition of mitotic cell cycle"/>
    <property type="evidence" value="ECO:0007669"/>
    <property type="project" value="TreeGrafter"/>
</dbReference>
<reference evidence="4" key="1">
    <citation type="submission" date="2021-06" db="EMBL/GenBank/DDBJ databases">
        <authorList>
            <person name="Kallberg Y."/>
            <person name="Tangrot J."/>
            <person name="Rosling A."/>
        </authorList>
    </citation>
    <scope>NUCLEOTIDE SEQUENCE</scope>
    <source>
        <strain evidence="4">AZ414A</strain>
    </source>
</reference>
<dbReference type="Proteomes" id="UP000789706">
    <property type="component" value="Unassembled WGS sequence"/>
</dbReference>
<dbReference type="AlphaFoldDB" id="A0A9N9GIR2"/>
<feature type="non-terminal residue" evidence="4">
    <location>
        <position position="1"/>
    </location>
</feature>
<keyword evidence="5" id="KW-1185">Reference proteome</keyword>
<dbReference type="PANTHER" id="PTHR46636:SF1">
    <property type="entry name" value="CDK2-ASSOCIATED AND CULLIN DOMAIN-CONTAINING PROTEIN 1"/>
    <property type="match status" value="1"/>
</dbReference>
<dbReference type="Pfam" id="PF00494">
    <property type="entry name" value="SQS_PSY"/>
    <property type="match status" value="1"/>
</dbReference>
<dbReference type="EMBL" id="CAJVPK010002039">
    <property type="protein sequence ID" value="CAG8605002.1"/>
    <property type="molecule type" value="Genomic_DNA"/>
</dbReference>
<dbReference type="PANTHER" id="PTHR46636">
    <property type="entry name" value="CDK2-ASSOCIATED AND CULLIN DOMAIN-CONTAINING PROTEIN 1"/>
    <property type="match status" value="1"/>
</dbReference>
<dbReference type="OrthoDB" id="2343631at2759"/>
<dbReference type="InterPro" id="IPR002060">
    <property type="entry name" value="Squ/phyt_synthse"/>
</dbReference>
<dbReference type="SUPFAM" id="SSF74788">
    <property type="entry name" value="Cullin repeat-like"/>
    <property type="match status" value="1"/>
</dbReference>
<dbReference type="InterPro" id="IPR016159">
    <property type="entry name" value="Cullin_repeat-like_dom_sf"/>
</dbReference>
<dbReference type="InterPro" id="IPR001373">
    <property type="entry name" value="Cullin_N"/>
</dbReference>